<dbReference type="GO" id="GO:0034993">
    <property type="term" value="C:meiotic nuclear membrane microtubule tethering complex"/>
    <property type="evidence" value="ECO:0007669"/>
    <property type="project" value="InterPro"/>
</dbReference>
<dbReference type="SUPFAM" id="SSF46966">
    <property type="entry name" value="Spectrin repeat"/>
    <property type="match status" value="1"/>
</dbReference>
<evidence type="ECO:0000313" key="2">
    <source>
        <dbReference type="Proteomes" id="UP000265160"/>
    </source>
</evidence>
<dbReference type="PANTHER" id="PTHR21640">
    <property type="match status" value="1"/>
</dbReference>
<dbReference type="PANTHER" id="PTHR21640:SF1">
    <property type="entry name" value="NESPRIN-4"/>
    <property type="match status" value="1"/>
</dbReference>
<organism evidence="1 2">
    <name type="scientific">Maylandia zebra</name>
    <name type="common">zebra mbuna</name>
    <dbReference type="NCBI Taxonomy" id="106582"/>
    <lineage>
        <taxon>Eukaryota</taxon>
        <taxon>Metazoa</taxon>
        <taxon>Chordata</taxon>
        <taxon>Craniata</taxon>
        <taxon>Vertebrata</taxon>
        <taxon>Euteleostomi</taxon>
        <taxon>Actinopterygii</taxon>
        <taxon>Neopterygii</taxon>
        <taxon>Teleostei</taxon>
        <taxon>Neoteleostei</taxon>
        <taxon>Acanthomorphata</taxon>
        <taxon>Ovalentaria</taxon>
        <taxon>Cichlomorphae</taxon>
        <taxon>Cichliformes</taxon>
        <taxon>Cichlidae</taxon>
        <taxon>African cichlids</taxon>
        <taxon>Pseudocrenilabrinae</taxon>
        <taxon>Haplochromini</taxon>
        <taxon>Maylandia</taxon>
        <taxon>Maylandia zebra complex</taxon>
    </lineage>
</organism>
<name>A0A3P9DFE9_9CICH</name>
<dbReference type="Ensembl" id="ENSMZET00005034212.1">
    <property type="protein sequence ID" value="ENSMZEP00005033109.1"/>
    <property type="gene ID" value="ENSMZEG00005024697.1"/>
</dbReference>
<dbReference type="InterPro" id="IPR018159">
    <property type="entry name" value="Spectrin/alpha-actinin"/>
</dbReference>
<dbReference type="SMART" id="SM00150">
    <property type="entry name" value="SPEC"/>
    <property type="match status" value="1"/>
</dbReference>
<proteinExistence type="predicted"/>
<reference evidence="1 2" key="1">
    <citation type="journal article" date="2014" name="Nature">
        <title>The genomic substrate for adaptive radiation in African cichlid fish.</title>
        <authorList>
            <person name="Brawand D."/>
            <person name="Wagner C.E."/>
            <person name="Li Y.I."/>
            <person name="Malinsky M."/>
            <person name="Keller I."/>
            <person name="Fan S."/>
            <person name="Simakov O."/>
            <person name="Ng A.Y."/>
            <person name="Lim Z.W."/>
            <person name="Bezault E."/>
            <person name="Turner-Maier J."/>
            <person name="Johnson J."/>
            <person name="Alcazar R."/>
            <person name="Noh H.J."/>
            <person name="Russell P."/>
            <person name="Aken B."/>
            <person name="Alfoldi J."/>
            <person name="Amemiya C."/>
            <person name="Azzouzi N."/>
            <person name="Baroiller J.F."/>
            <person name="Barloy-Hubler F."/>
            <person name="Berlin A."/>
            <person name="Bloomquist R."/>
            <person name="Carleton K.L."/>
            <person name="Conte M.A."/>
            <person name="D'Cotta H."/>
            <person name="Eshel O."/>
            <person name="Gaffney L."/>
            <person name="Galibert F."/>
            <person name="Gante H.F."/>
            <person name="Gnerre S."/>
            <person name="Greuter L."/>
            <person name="Guyon R."/>
            <person name="Haddad N.S."/>
            <person name="Haerty W."/>
            <person name="Harris R.M."/>
            <person name="Hofmann H.A."/>
            <person name="Hourlier T."/>
            <person name="Hulata G."/>
            <person name="Jaffe D.B."/>
            <person name="Lara M."/>
            <person name="Lee A.P."/>
            <person name="MacCallum I."/>
            <person name="Mwaiko S."/>
            <person name="Nikaido M."/>
            <person name="Nishihara H."/>
            <person name="Ozouf-Costaz C."/>
            <person name="Penman D.J."/>
            <person name="Przybylski D."/>
            <person name="Rakotomanga M."/>
            <person name="Renn S.C.P."/>
            <person name="Ribeiro F.J."/>
            <person name="Ron M."/>
            <person name="Salzburger W."/>
            <person name="Sanchez-Pulido L."/>
            <person name="Santos M.E."/>
            <person name="Searle S."/>
            <person name="Sharpe T."/>
            <person name="Swofford R."/>
            <person name="Tan F.J."/>
            <person name="Williams L."/>
            <person name="Young S."/>
            <person name="Yin S."/>
            <person name="Okada N."/>
            <person name="Kocher T.D."/>
            <person name="Miska E.A."/>
            <person name="Lander E.S."/>
            <person name="Venkatesh B."/>
            <person name="Fernald R.D."/>
            <person name="Meyer A."/>
            <person name="Ponting C.P."/>
            <person name="Streelman J.T."/>
            <person name="Lindblad-Toh K."/>
            <person name="Seehausen O."/>
            <person name="Di Palma F."/>
        </authorList>
    </citation>
    <scope>NUCLEOTIDE SEQUENCE</scope>
</reference>
<protein>
    <submittedName>
        <fullName evidence="1">Uncharacterized protein</fullName>
    </submittedName>
</protein>
<sequence length="325" mass="37522">MDLDAMSAPSPPPVVRFREFLFNQSCLLCSYSAAFFQLRSILNDEFALQTNNSTVTLFSGFLFSLKTSHFVHISARLERRWLLWHEFMKEYDHLDAWLRLAEEAVSSPNSVHVTYQTAKEEMKKFERLRREAGPRLIQLDSLTRRNRTLTRLFQGTMQARLLSSARECGRRWDDVSAKLQSITGQLQVQWEAFDAQREELAVWLADMDVRLIEVEQLTGNACEKLRQLQVTWGWSGTRQLTLDALSPVTTPTHRISVPAQVRRCLTLHGNTALRNLRWHRENADLFSQQDFFSSAGLKRWSYLSSFDSRSDISADIGNQEGDLVS</sequence>
<evidence type="ECO:0000313" key="1">
    <source>
        <dbReference type="Ensembl" id="ENSMZEP00005033109.1"/>
    </source>
</evidence>
<keyword evidence="2" id="KW-1185">Reference proteome</keyword>
<dbReference type="InterPro" id="IPR030268">
    <property type="entry name" value="SYNE4"/>
</dbReference>
<dbReference type="AlphaFoldDB" id="A0A3P9DFE9"/>
<accession>A0A3P9DFE9</accession>
<dbReference type="GeneTree" id="ENSGT00940000174800"/>
<reference evidence="1" key="3">
    <citation type="submission" date="2025-09" db="UniProtKB">
        <authorList>
            <consortium name="Ensembl"/>
        </authorList>
    </citation>
    <scope>IDENTIFICATION</scope>
</reference>
<dbReference type="Gene3D" id="1.20.58.60">
    <property type="match status" value="1"/>
</dbReference>
<dbReference type="STRING" id="106582.ENSMZEP00005033109"/>
<dbReference type="Proteomes" id="UP000265160">
    <property type="component" value="LG14"/>
</dbReference>
<reference evidence="1" key="2">
    <citation type="submission" date="2025-08" db="UniProtKB">
        <authorList>
            <consortium name="Ensembl"/>
        </authorList>
    </citation>
    <scope>IDENTIFICATION</scope>
</reference>